<keyword evidence="1" id="KW-0812">Transmembrane</keyword>
<dbReference type="PROSITE" id="PS51012">
    <property type="entry name" value="ABC_TM2"/>
    <property type="match status" value="1"/>
</dbReference>
<comment type="caution">
    <text evidence="3">The sequence shown here is derived from an EMBL/GenBank/DDBJ whole genome shotgun (WGS) entry which is preliminary data.</text>
</comment>
<feature type="domain" description="ABC transmembrane type-2" evidence="2">
    <location>
        <begin position="1"/>
        <end position="72"/>
    </location>
</feature>
<sequence length="80" mass="8975">LTVLLLISPIVYPLQVVPEAFQAWFAWNPLAYLVAGYRAALLDGQFLWQAFTGLLVLASGLLGAALWLFQRLLLRARYVL</sequence>
<gene>
    <name evidence="3" type="ORF">BWK73_40750</name>
</gene>
<protein>
    <recommendedName>
        <fullName evidence="2">ABC transmembrane type-2 domain-containing protein</fullName>
    </recommendedName>
</protein>
<organism evidence="3 4">
    <name type="scientific">Thiothrix lacustris</name>
    <dbReference type="NCBI Taxonomy" id="525917"/>
    <lineage>
        <taxon>Bacteria</taxon>
        <taxon>Pseudomonadati</taxon>
        <taxon>Pseudomonadota</taxon>
        <taxon>Gammaproteobacteria</taxon>
        <taxon>Thiotrichales</taxon>
        <taxon>Thiotrichaceae</taxon>
        <taxon>Thiothrix</taxon>
    </lineage>
</organism>
<reference evidence="3 4" key="1">
    <citation type="submission" date="2017-01" db="EMBL/GenBank/DDBJ databases">
        <title>Novel large sulfur bacteria in the metagenomes of groundwater-fed chemosynthetic microbial mats in the Lake Huron basin.</title>
        <authorList>
            <person name="Sharrar A.M."/>
            <person name="Flood B.E."/>
            <person name="Bailey J.V."/>
            <person name="Jones D.S."/>
            <person name="Biddanda B."/>
            <person name="Ruberg S.A."/>
            <person name="Marcus D.N."/>
            <person name="Dick G.J."/>
        </authorList>
    </citation>
    <scope>NUCLEOTIDE SEQUENCE [LARGE SCALE GENOMIC DNA]</scope>
    <source>
        <strain evidence="3">A8</strain>
    </source>
</reference>
<evidence type="ECO:0000313" key="4">
    <source>
        <dbReference type="Proteomes" id="UP000192491"/>
    </source>
</evidence>
<feature type="transmembrane region" description="Helical" evidence="1">
    <location>
        <begin position="46"/>
        <end position="69"/>
    </location>
</feature>
<proteinExistence type="predicted"/>
<evidence type="ECO:0000313" key="3">
    <source>
        <dbReference type="EMBL" id="OQX03076.1"/>
    </source>
</evidence>
<evidence type="ECO:0000259" key="2">
    <source>
        <dbReference type="PROSITE" id="PS51012"/>
    </source>
</evidence>
<dbReference type="AlphaFoldDB" id="A0A1Y1QDB4"/>
<keyword evidence="1" id="KW-1133">Transmembrane helix</keyword>
<feature type="non-terminal residue" evidence="3">
    <location>
        <position position="1"/>
    </location>
</feature>
<dbReference type="Proteomes" id="UP000192491">
    <property type="component" value="Unassembled WGS sequence"/>
</dbReference>
<name>A0A1Y1QDB4_9GAMM</name>
<accession>A0A1Y1QDB4</accession>
<dbReference type="EMBL" id="MTEJ01000433">
    <property type="protein sequence ID" value="OQX03076.1"/>
    <property type="molecule type" value="Genomic_DNA"/>
</dbReference>
<dbReference type="InterPro" id="IPR047817">
    <property type="entry name" value="ABC2_TM_bact-type"/>
</dbReference>
<evidence type="ECO:0000256" key="1">
    <source>
        <dbReference type="SAM" id="Phobius"/>
    </source>
</evidence>
<keyword evidence="1" id="KW-0472">Membrane</keyword>